<dbReference type="RefSeq" id="WP_150092677.1">
    <property type="nucleotide sequence ID" value="NZ_VWXX01000011.1"/>
</dbReference>
<dbReference type="AlphaFoldDB" id="A0A5M8FSL4"/>
<comment type="caution">
    <text evidence="1">The sequence shown here is derived from an EMBL/GenBank/DDBJ whole genome shotgun (WGS) entry which is preliminary data.</text>
</comment>
<protein>
    <submittedName>
        <fullName evidence="1">Uncharacterized protein</fullName>
    </submittedName>
</protein>
<dbReference type="Proteomes" id="UP000322981">
    <property type="component" value="Unassembled WGS sequence"/>
</dbReference>
<name>A0A5M8FSL4_9GAMM</name>
<accession>A0A5M8FSL4</accession>
<evidence type="ECO:0000313" key="1">
    <source>
        <dbReference type="EMBL" id="KAA6185282.1"/>
    </source>
</evidence>
<keyword evidence="2" id="KW-1185">Reference proteome</keyword>
<gene>
    <name evidence="1" type="ORF">F2Q65_09285</name>
</gene>
<proteinExistence type="predicted"/>
<sequence>MLQRRMSKASRRSLNFADSAEIVGDEESWAIRLIQIPPLPVFLLDRKVKSWFVTGGDEAIVYYPSVLSAAQAIQRGRPDLPYKVVQIDTMSRQGKDKTYEQWLRETIAAAEIAGVLNNLLGQGVDINDVLEKSKRLRFEMK</sequence>
<reference evidence="1 2" key="1">
    <citation type="submission" date="2019-09" db="EMBL/GenBank/DDBJ databases">
        <title>Whole-genome sequence of the purple sulfur bacterium Thiohalocapsa marina DSM 19078.</title>
        <authorList>
            <person name="Kyndt J.A."/>
            <person name="Meyer T.E."/>
        </authorList>
    </citation>
    <scope>NUCLEOTIDE SEQUENCE [LARGE SCALE GENOMIC DNA]</scope>
    <source>
        <strain evidence="1 2">DSM 19078</strain>
    </source>
</reference>
<evidence type="ECO:0000313" key="2">
    <source>
        <dbReference type="Proteomes" id="UP000322981"/>
    </source>
</evidence>
<organism evidence="1 2">
    <name type="scientific">Thiohalocapsa marina</name>
    <dbReference type="NCBI Taxonomy" id="424902"/>
    <lineage>
        <taxon>Bacteria</taxon>
        <taxon>Pseudomonadati</taxon>
        <taxon>Pseudomonadota</taxon>
        <taxon>Gammaproteobacteria</taxon>
        <taxon>Chromatiales</taxon>
        <taxon>Chromatiaceae</taxon>
        <taxon>Thiohalocapsa</taxon>
    </lineage>
</organism>
<dbReference type="EMBL" id="VWXX01000011">
    <property type="protein sequence ID" value="KAA6185282.1"/>
    <property type="molecule type" value="Genomic_DNA"/>
</dbReference>